<gene>
    <name evidence="2" type="ORF">PsYK624_058600</name>
</gene>
<feature type="region of interest" description="Disordered" evidence="1">
    <location>
        <begin position="19"/>
        <end position="80"/>
    </location>
</feature>
<feature type="compositionally biased region" description="Low complexity" evidence="1">
    <location>
        <begin position="31"/>
        <end position="44"/>
    </location>
</feature>
<proteinExistence type="predicted"/>
<comment type="caution">
    <text evidence="2">The sequence shown here is derived from an EMBL/GenBank/DDBJ whole genome shotgun (WGS) entry which is preliminary data.</text>
</comment>
<dbReference type="EMBL" id="BPQB01000014">
    <property type="protein sequence ID" value="GJE89754.1"/>
    <property type="molecule type" value="Genomic_DNA"/>
</dbReference>
<reference evidence="2 3" key="1">
    <citation type="submission" date="2021-08" db="EMBL/GenBank/DDBJ databases">
        <title>Draft Genome Sequence of Phanerochaete sordida strain YK-624.</title>
        <authorList>
            <person name="Mori T."/>
            <person name="Dohra H."/>
            <person name="Suzuki T."/>
            <person name="Kawagishi H."/>
            <person name="Hirai H."/>
        </authorList>
    </citation>
    <scope>NUCLEOTIDE SEQUENCE [LARGE SCALE GENOMIC DNA]</scope>
    <source>
        <strain evidence="2 3">YK-624</strain>
    </source>
</reference>
<organism evidence="2 3">
    <name type="scientific">Phanerochaete sordida</name>
    <dbReference type="NCBI Taxonomy" id="48140"/>
    <lineage>
        <taxon>Eukaryota</taxon>
        <taxon>Fungi</taxon>
        <taxon>Dikarya</taxon>
        <taxon>Basidiomycota</taxon>
        <taxon>Agaricomycotina</taxon>
        <taxon>Agaricomycetes</taxon>
        <taxon>Polyporales</taxon>
        <taxon>Phanerochaetaceae</taxon>
        <taxon>Phanerochaete</taxon>
    </lineage>
</organism>
<name>A0A9P3LCN2_9APHY</name>
<keyword evidence="3" id="KW-1185">Reference proteome</keyword>
<evidence type="ECO:0000313" key="2">
    <source>
        <dbReference type="EMBL" id="GJE89754.1"/>
    </source>
</evidence>
<feature type="compositionally biased region" description="Polar residues" evidence="1">
    <location>
        <begin position="50"/>
        <end position="68"/>
    </location>
</feature>
<evidence type="ECO:0000256" key="1">
    <source>
        <dbReference type="SAM" id="MobiDB-lite"/>
    </source>
</evidence>
<evidence type="ECO:0000313" key="3">
    <source>
        <dbReference type="Proteomes" id="UP000703269"/>
    </source>
</evidence>
<dbReference type="Proteomes" id="UP000703269">
    <property type="component" value="Unassembled WGS sequence"/>
</dbReference>
<protein>
    <submittedName>
        <fullName evidence="2">Uncharacterized protein</fullName>
    </submittedName>
</protein>
<dbReference type="AlphaFoldDB" id="A0A9P3LCN2"/>
<accession>A0A9P3LCN2</accession>
<sequence>MGVMLRHPWLHLSLPAWQASGRPTRSEPKRSATGSFTTTSPSTTRPVALSPTTKAISSRPTRSSSYPASQDVRMGARDVLGPRPRAGRLAERISRLVCFRSLPGFWRRGRRDERRAARGAAAGTWVLGAVHRQRPVCSCATTSSTLSLKAPHVRLKGDNTDHLILCERVPPPAPSCQRASGGRMSKTTARSPVTPNCCTRRYARRGHAVGHAQRVERDAGLRVRLRAQRRTRGVAGVPTRVRRCAGAQ</sequence>